<evidence type="ECO:0000313" key="1">
    <source>
        <dbReference type="EMBL" id="GAA3646299.1"/>
    </source>
</evidence>
<comment type="caution">
    <text evidence="1">The sequence shown here is derived from an EMBL/GenBank/DDBJ whole genome shotgun (WGS) entry which is preliminary data.</text>
</comment>
<keyword evidence="2" id="KW-1185">Reference proteome</keyword>
<reference evidence="2" key="1">
    <citation type="journal article" date="2019" name="Int. J. Syst. Evol. Microbiol.">
        <title>The Global Catalogue of Microorganisms (GCM) 10K type strain sequencing project: providing services to taxonomists for standard genome sequencing and annotation.</title>
        <authorList>
            <consortium name="The Broad Institute Genomics Platform"/>
            <consortium name="The Broad Institute Genome Sequencing Center for Infectious Disease"/>
            <person name="Wu L."/>
            <person name="Ma J."/>
        </authorList>
    </citation>
    <scope>NUCLEOTIDE SEQUENCE [LARGE SCALE GENOMIC DNA]</scope>
    <source>
        <strain evidence="2">JCM 17494</strain>
    </source>
</reference>
<sequence>MPCRSACRAEDIPVAEPDAAVVRVRDRLGGSRRRGDRFANGTTSARPASLIVNGSAVQTPSFEGTGAWNAWAVKTFTVSLNAGSNTIRFSPATSAGLPNVGHLEVISA</sequence>
<dbReference type="Proteomes" id="UP001500711">
    <property type="component" value="Unassembled WGS sequence"/>
</dbReference>
<dbReference type="EMBL" id="BAABBE010000009">
    <property type="protein sequence ID" value="GAA3646299.1"/>
    <property type="molecule type" value="Genomic_DNA"/>
</dbReference>
<protein>
    <recommendedName>
        <fullName evidence="3">Carbohydrate binding module (Family 6)</fullName>
    </recommendedName>
</protein>
<organism evidence="1 2">
    <name type="scientific">Lentzea roselyniae</name>
    <dbReference type="NCBI Taxonomy" id="531940"/>
    <lineage>
        <taxon>Bacteria</taxon>
        <taxon>Bacillati</taxon>
        <taxon>Actinomycetota</taxon>
        <taxon>Actinomycetes</taxon>
        <taxon>Pseudonocardiales</taxon>
        <taxon>Pseudonocardiaceae</taxon>
        <taxon>Lentzea</taxon>
    </lineage>
</organism>
<evidence type="ECO:0008006" key="3">
    <source>
        <dbReference type="Google" id="ProtNLM"/>
    </source>
</evidence>
<accession>A0ABP7B1I9</accession>
<dbReference type="Gene3D" id="2.60.120.260">
    <property type="entry name" value="Galactose-binding domain-like"/>
    <property type="match status" value="1"/>
</dbReference>
<gene>
    <name evidence="1" type="ORF">GCM10022267_36220</name>
</gene>
<proteinExistence type="predicted"/>
<dbReference type="SUPFAM" id="SSF49785">
    <property type="entry name" value="Galactose-binding domain-like"/>
    <property type="match status" value="1"/>
</dbReference>
<dbReference type="RefSeq" id="WP_346131265.1">
    <property type="nucleotide sequence ID" value="NZ_BAABBE010000009.1"/>
</dbReference>
<name>A0ABP7B1I9_9PSEU</name>
<dbReference type="InterPro" id="IPR008979">
    <property type="entry name" value="Galactose-bd-like_sf"/>
</dbReference>
<evidence type="ECO:0000313" key="2">
    <source>
        <dbReference type="Proteomes" id="UP001500711"/>
    </source>
</evidence>